<dbReference type="SMART" id="SM00733">
    <property type="entry name" value="Mterf"/>
    <property type="match status" value="5"/>
</dbReference>
<keyword evidence="3" id="KW-0809">Transit peptide</keyword>
<dbReference type="AlphaFoldDB" id="A0A9Q0FGR4"/>
<dbReference type="PANTHER" id="PTHR13068">
    <property type="entry name" value="CGI-12 PROTEIN-RELATED"/>
    <property type="match status" value="1"/>
</dbReference>
<protein>
    <submittedName>
        <fullName evidence="4">Uncharacterized protein</fullName>
    </submittedName>
</protein>
<evidence type="ECO:0000256" key="1">
    <source>
        <dbReference type="ARBA" id="ARBA00007692"/>
    </source>
</evidence>
<evidence type="ECO:0000256" key="3">
    <source>
        <dbReference type="ARBA" id="ARBA00022946"/>
    </source>
</evidence>
<dbReference type="GO" id="GO:0003676">
    <property type="term" value="F:nucleic acid binding"/>
    <property type="evidence" value="ECO:0007669"/>
    <property type="project" value="InterPro"/>
</dbReference>
<keyword evidence="2" id="KW-0805">Transcription regulation</keyword>
<comment type="caution">
    <text evidence="4">The sequence shown here is derived from an EMBL/GenBank/DDBJ whole genome shotgun (WGS) entry which is preliminary data.</text>
</comment>
<reference evidence="4" key="1">
    <citation type="submission" date="2022-02" db="EMBL/GenBank/DDBJ databases">
        <authorList>
            <person name="Henning P.M."/>
            <person name="McCubbin A.G."/>
            <person name="Shore J.S."/>
        </authorList>
    </citation>
    <scope>NUCLEOTIDE SEQUENCE</scope>
    <source>
        <strain evidence="4">F60SS</strain>
        <tissue evidence="4">Leaves</tissue>
    </source>
</reference>
<comment type="similarity">
    <text evidence="1">Belongs to the mTERF family.</text>
</comment>
<dbReference type="Pfam" id="PF02536">
    <property type="entry name" value="mTERF"/>
    <property type="match status" value="1"/>
</dbReference>
<dbReference type="InterPro" id="IPR038538">
    <property type="entry name" value="MTERF_sf"/>
</dbReference>
<keyword evidence="5" id="KW-1185">Reference proteome</keyword>
<name>A0A9Q0FGR4_9ROSI</name>
<keyword evidence="2" id="KW-0804">Transcription</keyword>
<dbReference type="OrthoDB" id="637682at2759"/>
<sequence>MGIPRELRNWGVQLRSPQPVEALLLSNNFTLLDCEYHAPELPVDETWTLQYGQIPLLKPNCSQPAATEFHSPMQVAVPDKEQRAGWPWPAQQASHPCLRPRLTRTYPFHILLWRWLGDSLSPSYTPLNATSSSSSSSTTTTTTPTLSYGERYLVDSCGLSLESAVSVSKKLQLLHGIGLGDPQPVIECFKAYGFADTHIGKAIEKFPRLLRRRVEPNLRPKLDYLIQIGFLGQLLPDLISKDLFILQRSLDRLKARHRLLWPYLGSEERFVKGIFRYSWLFSRSFQKSLTANLDLLAQEGVPHSCVGTLIFVQPTAITRSPGRFASIVSTVKSIGVGPPSSPKFIHGVAALSRLSESSWNKRIELCMSFGWSGEEIWSAFRRFPYIISLSDEKMTNNLNFCMDTIKLERQDLITNPLLLHFSLEGRIRPRWNVLQVLKSNNRVGEDIGVVWALSMSDKSFLQRYVTSYADKIPELLEMYPGDDKEIELDDLIE</sequence>
<gene>
    <name evidence="4" type="ORF">Tsubulata_045390</name>
</gene>
<evidence type="ECO:0000256" key="2">
    <source>
        <dbReference type="ARBA" id="ARBA00022472"/>
    </source>
</evidence>
<reference evidence="4" key="2">
    <citation type="journal article" date="2023" name="Plants (Basel)">
        <title>Annotation of the Turnera subulata (Passifloraceae) Draft Genome Reveals the S-Locus Evolved after the Divergence of Turneroideae from Passifloroideae in a Stepwise Manner.</title>
        <authorList>
            <person name="Henning P.M."/>
            <person name="Roalson E.H."/>
            <person name="Mir W."/>
            <person name="McCubbin A.G."/>
            <person name="Shore J.S."/>
        </authorList>
    </citation>
    <scope>NUCLEOTIDE SEQUENCE</scope>
    <source>
        <strain evidence="4">F60SS</strain>
    </source>
</reference>
<dbReference type="FunFam" id="1.25.70.10:FF:000001">
    <property type="entry name" value="Mitochondrial transcription termination factor-like"/>
    <property type="match status" value="1"/>
</dbReference>
<accession>A0A9Q0FGR4</accession>
<dbReference type="Proteomes" id="UP001141552">
    <property type="component" value="Unassembled WGS sequence"/>
</dbReference>
<dbReference type="GO" id="GO:0006353">
    <property type="term" value="P:DNA-templated transcription termination"/>
    <property type="evidence" value="ECO:0007669"/>
    <property type="project" value="UniProtKB-KW"/>
</dbReference>
<evidence type="ECO:0000313" key="4">
    <source>
        <dbReference type="EMBL" id="KAJ4830061.1"/>
    </source>
</evidence>
<dbReference type="InterPro" id="IPR003690">
    <property type="entry name" value="MTERF"/>
</dbReference>
<organism evidence="4 5">
    <name type="scientific">Turnera subulata</name>
    <dbReference type="NCBI Taxonomy" id="218843"/>
    <lineage>
        <taxon>Eukaryota</taxon>
        <taxon>Viridiplantae</taxon>
        <taxon>Streptophyta</taxon>
        <taxon>Embryophyta</taxon>
        <taxon>Tracheophyta</taxon>
        <taxon>Spermatophyta</taxon>
        <taxon>Magnoliopsida</taxon>
        <taxon>eudicotyledons</taxon>
        <taxon>Gunneridae</taxon>
        <taxon>Pentapetalae</taxon>
        <taxon>rosids</taxon>
        <taxon>fabids</taxon>
        <taxon>Malpighiales</taxon>
        <taxon>Passifloraceae</taxon>
        <taxon>Turnera</taxon>
    </lineage>
</organism>
<keyword evidence="2" id="KW-0806">Transcription termination</keyword>
<dbReference type="Gene3D" id="1.25.70.10">
    <property type="entry name" value="Transcription termination factor 3, mitochondrial"/>
    <property type="match status" value="1"/>
</dbReference>
<evidence type="ECO:0000313" key="5">
    <source>
        <dbReference type="Proteomes" id="UP001141552"/>
    </source>
</evidence>
<proteinExistence type="inferred from homology"/>
<dbReference type="EMBL" id="JAKUCV010005739">
    <property type="protein sequence ID" value="KAJ4830061.1"/>
    <property type="molecule type" value="Genomic_DNA"/>
</dbReference>
<dbReference type="PANTHER" id="PTHR13068:SF31">
    <property type="entry name" value="TRANSCRIPTION TERMINATION FACTOR MTERF2, CHLOROPLASTIC-LIKE"/>
    <property type="match status" value="1"/>
</dbReference>